<reference evidence="8" key="1">
    <citation type="submission" date="2020-06" db="EMBL/GenBank/DDBJ databases">
        <authorList>
            <consortium name="Plant Systems Biology data submission"/>
        </authorList>
    </citation>
    <scope>NUCLEOTIDE SEQUENCE</scope>
    <source>
        <strain evidence="8">D6</strain>
    </source>
</reference>
<organism evidence="8 9">
    <name type="scientific">Seminavis robusta</name>
    <dbReference type="NCBI Taxonomy" id="568900"/>
    <lineage>
        <taxon>Eukaryota</taxon>
        <taxon>Sar</taxon>
        <taxon>Stramenopiles</taxon>
        <taxon>Ochrophyta</taxon>
        <taxon>Bacillariophyta</taxon>
        <taxon>Bacillariophyceae</taxon>
        <taxon>Bacillariophycidae</taxon>
        <taxon>Naviculales</taxon>
        <taxon>Naviculaceae</taxon>
        <taxon>Seminavis</taxon>
    </lineage>
</organism>
<dbReference type="AlphaFoldDB" id="A0A9N8H175"/>
<dbReference type="InterPro" id="IPR018202">
    <property type="entry name" value="Ser_caboxypep_ser_AS"/>
</dbReference>
<keyword evidence="9" id="KW-1185">Reference proteome</keyword>
<name>A0A9N8H175_9STRA</name>
<dbReference type="FunFam" id="1.10.287.410:FF:000002">
    <property type="entry name" value="Carboxypeptidase"/>
    <property type="match status" value="1"/>
</dbReference>
<dbReference type="InterPro" id="IPR001563">
    <property type="entry name" value="Peptidase_S10"/>
</dbReference>
<dbReference type="GO" id="GO:0004185">
    <property type="term" value="F:serine-type carboxypeptidase activity"/>
    <property type="evidence" value="ECO:0007669"/>
    <property type="project" value="UniProtKB-UniRule"/>
</dbReference>
<evidence type="ECO:0000256" key="3">
    <source>
        <dbReference type="ARBA" id="ARBA00022670"/>
    </source>
</evidence>
<evidence type="ECO:0000256" key="7">
    <source>
        <dbReference type="RuleBase" id="RU361156"/>
    </source>
</evidence>
<evidence type="ECO:0000256" key="2">
    <source>
        <dbReference type="ARBA" id="ARBA00022645"/>
    </source>
</evidence>
<dbReference type="Proteomes" id="UP001153069">
    <property type="component" value="Unassembled WGS sequence"/>
</dbReference>
<keyword evidence="3 7" id="KW-0645">Protease</keyword>
<dbReference type="Gene3D" id="3.40.50.1820">
    <property type="entry name" value="alpha/beta hydrolase"/>
    <property type="match status" value="1"/>
</dbReference>
<feature type="signal peptide" evidence="7">
    <location>
        <begin position="1"/>
        <end position="18"/>
    </location>
</feature>
<keyword evidence="4 7" id="KW-0732">Signal</keyword>
<keyword evidence="5 7" id="KW-0378">Hydrolase</keyword>
<accession>A0A9N8H175</accession>
<dbReference type="PROSITE" id="PS00131">
    <property type="entry name" value="CARBOXYPEPT_SER_SER"/>
    <property type="match status" value="1"/>
</dbReference>
<evidence type="ECO:0000256" key="1">
    <source>
        <dbReference type="ARBA" id="ARBA00009431"/>
    </source>
</evidence>
<gene>
    <name evidence="8" type="ORF">SEMRO_12_G009350.1</name>
</gene>
<dbReference type="InterPro" id="IPR029058">
    <property type="entry name" value="AB_hydrolase_fold"/>
</dbReference>
<dbReference type="Gene3D" id="1.10.287.410">
    <property type="match status" value="1"/>
</dbReference>
<proteinExistence type="inferred from homology"/>
<dbReference type="OrthoDB" id="443318at2759"/>
<protein>
    <recommendedName>
        <fullName evidence="7">Carboxypeptidase</fullName>
        <ecNumber evidence="7">3.4.16.-</ecNumber>
    </recommendedName>
</protein>
<dbReference type="GO" id="GO:0006508">
    <property type="term" value="P:proteolysis"/>
    <property type="evidence" value="ECO:0007669"/>
    <property type="project" value="UniProtKB-KW"/>
</dbReference>
<evidence type="ECO:0000313" key="9">
    <source>
        <dbReference type="Proteomes" id="UP001153069"/>
    </source>
</evidence>
<dbReference type="InterPro" id="IPR033124">
    <property type="entry name" value="Ser_caboxypep_his_AS"/>
</dbReference>
<comment type="similarity">
    <text evidence="1 7">Belongs to the peptidase S10 family.</text>
</comment>
<evidence type="ECO:0000256" key="4">
    <source>
        <dbReference type="ARBA" id="ARBA00022729"/>
    </source>
</evidence>
<sequence length="558" mass="61811">MKISAISSLLLLANTVHGHLRAVDSCSGATSKATCQKTKDEDSNACVWCESRAVSSGCFSKEQSEQLPPSVFQCESPNDQDENVLKDEELGLTRTSFNFVEEEDVTHSLLHKVHEAGDDAICDGSSKSISGYMDIKGSKYDENNDKHLFFWMFEKRPSKEEDVVDDAEVPFIVWLTGGPGCSSTLALLTENGPCSVNDDGATTKVNPYSWSEAANVLWLDQPAGVGFSYGEENDSNEAMISEDAYFFLQAFFQTYPQYARKDPFLYIVGESYGGHYAPAIAHRVWQGNQMLAEKDGDSTFVKLPLGGLGIGNGLTDPEVQYAYYPQMVFNNSHHIKVVDEATYETMKAVVPKCQKLIHQCNKGDNAIDNFACQTAFVVCNMGLTSPYQMTGLNPYDIRKKCEKPPLCYDFSATSDWLNKQSTMKALGVDTSHVHRWDSCNFGINMKFHTDWMKDFSPFVLDLLDKAGVPVLIYAGDVDFICNYLGNQAWSVGLPWSGAEGFQKATPTEWKGAGLARVNPDDKKFTFLQVYDAGHMVPSDQPKVALDMIKTFVNGDAFA</sequence>
<keyword evidence="2 7" id="KW-0121">Carboxypeptidase</keyword>
<dbReference type="EMBL" id="CAICTM010000012">
    <property type="protein sequence ID" value="CAB9496976.1"/>
    <property type="molecule type" value="Genomic_DNA"/>
</dbReference>
<evidence type="ECO:0000256" key="5">
    <source>
        <dbReference type="ARBA" id="ARBA00022801"/>
    </source>
</evidence>
<feature type="chain" id="PRO_5040535064" description="Carboxypeptidase" evidence="7">
    <location>
        <begin position="19"/>
        <end position="558"/>
    </location>
</feature>
<dbReference type="PRINTS" id="PR00724">
    <property type="entry name" value="CRBOXYPTASEC"/>
</dbReference>
<comment type="caution">
    <text evidence="8">The sequence shown here is derived from an EMBL/GenBank/DDBJ whole genome shotgun (WGS) entry which is preliminary data.</text>
</comment>
<evidence type="ECO:0000256" key="6">
    <source>
        <dbReference type="ARBA" id="ARBA00023180"/>
    </source>
</evidence>
<dbReference type="PROSITE" id="PS00560">
    <property type="entry name" value="CARBOXYPEPT_SER_HIS"/>
    <property type="match status" value="1"/>
</dbReference>
<evidence type="ECO:0000313" key="8">
    <source>
        <dbReference type="EMBL" id="CAB9496976.1"/>
    </source>
</evidence>
<keyword evidence="6" id="KW-0325">Glycoprotein</keyword>
<dbReference type="PANTHER" id="PTHR11802:SF113">
    <property type="entry name" value="SERINE CARBOXYPEPTIDASE CTSA-4.1"/>
    <property type="match status" value="1"/>
</dbReference>
<dbReference type="PANTHER" id="PTHR11802">
    <property type="entry name" value="SERINE PROTEASE FAMILY S10 SERINE CARBOXYPEPTIDASE"/>
    <property type="match status" value="1"/>
</dbReference>
<dbReference type="SUPFAM" id="SSF53474">
    <property type="entry name" value="alpha/beta-Hydrolases"/>
    <property type="match status" value="1"/>
</dbReference>
<dbReference type="EC" id="3.4.16.-" evidence="7"/>
<dbReference type="Pfam" id="PF00450">
    <property type="entry name" value="Peptidase_S10"/>
    <property type="match status" value="1"/>
</dbReference>